<keyword evidence="4 6" id="KW-1133">Transmembrane helix</keyword>
<dbReference type="GO" id="GO:0005886">
    <property type="term" value="C:plasma membrane"/>
    <property type="evidence" value="ECO:0007669"/>
    <property type="project" value="UniProtKB-SubCell"/>
</dbReference>
<keyword evidence="2" id="KW-1003">Cell membrane</keyword>
<dbReference type="PANTHER" id="PTHR33885:SF3">
    <property type="entry name" value="PHAGE SHOCK PROTEIN C"/>
    <property type="match status" value="1"/>
</dbReference>
<organism evidence="8 9">
    <name type="scientific">Stackebrandtia albiflava</name>
    <dbReference type="NCBI Taxonomy" id="406432"/>
    <lineage>
        <taxon>Bacteria</taxon>
        <taxon>Bacillati</taxon>
        <taxon>Actinomycetota</taxon>
        <taxon>Actinomycetes</taxon>
        <taxon>Glycomycetales</taxon>
        <taxon>Glycomycetaceae</taxon>
        <taxon>Stackebrandtia</taxon>
    </lineage>
</organism>
<dbReference type="InterPro" id="IPR007168">
    <property type="entry name" value="Phageshock_PspC_N"/>
</dbReference>
<reference evidence="8 9" key="1">
    <citation type="journal article" date="2013" name="Stand. Genomic Sci.">
        <title>Genomic Encyclopedia of Type Strains, Phase I: The one thousand microbial genomes (KMG-I) project.</title>
        <authorList>
            <person name="Kyrpides N.C."/>
            <person name="Woyke T."/>
            <person name="Eisen J.A."/>
            <person name="Garrity G."/>
            <person name="Lilburn T.G."/>
            <person name="Beck B.J."/>
            <person name="Whitman W.B."/>
            <person name="Hugenholtz P."/>
            <person name="Klenk H.P."/>
        </authorList>
    </citation>
    <scope>NUCLEOTIDE SEQUENCE [LARGE SCALE GENOMIC DNA]</scope>
    <source>
        <strain evidence="8 9">DSM 45044</strain>
    </source>
</reference>
<dbReference type="Pfam" id="PF04024">
    <property type="entry name" value="PspC"/>
    <property type="match status" value="1"/>
</dbReference>
<comment type="caution">
    <text evidence="8">The sequence shown here is derived from an EMBL/GenBank/DDBJ whole genome shotgun (WGS) entry which is preliminary data.</text>
</comment>
<evidence type="ECO:0000256" key="2">
    <source>
        <dbReference type="ARBA" id="ARBA00022475"/>
    </source>
</evidence>
<evidence type="ECO:0000259" key="7">
    <source>
        <dbReference type="Pfam" id="PF04024"/>
    </source>
</evidence>
<protein>
    <submittedName>
        <fullName evidence="8">Phage shock protein C (PspC) family protein</fullName>
    </submittedName>
</protein>
<feature type="transmembrane region" description="Helical" evidence="6">
    <location>
        <begin position="79"/>
        <end position="98"/>
    </location>
</feature>
<dbReference type="Proteomes" id="UP000321617">
    <property type="component" value="Unassembled WGS sequence"/>
</dbReference>
<accession>A0A562V1J5</accession>
<keyword evidence="9" id="KW-1185">Reference proteome</keyword>
<keyword evidence="3 6" id="KW-0812">Transmembrane</keyword>
<gene>
    <name evidence="8" type="ORF">LX16_2442</name>
</gene>
<feature type="transmembrane region" description="Helical" evidence="6">
    <location>
        <begin position="194"/>
        <end position="215"/>
    </location>
</feature>
<comment type="subcellular location">
    <subcellularLocation>
        <location evidence="1">Cell membrane</location>
        <topology evidence="1">Single-pass membrane protein</topology>
    </subcellularLocation>
</comment>
<evidence type="ECO:0000313" key="9">
    <source>
        <dbReference type="Proteomes" id="UP000321617"/>
    </source>
</evidence>
<proteinExistence type="predicted"/>
<sequence>MGRSGLVRDRSDRKIAGVCAALGRASATDPLLWRALLAVLVVFSGIGLLLYALAWLCFPQRGDEVSALESLLGRGRSSTSLAATLTLAGTVAFLGVVVCLDPSNYPMLVLGVATPAAAVAAGRRSAPDETDAPAAPEPVVAATEEGYRSPFAPGGPYARTREFPAVEPETPSVTAPVEPVPPAPPVRRRYSHRLTVIGGAVTALAMAVMSIVAMAGVPVPAGAFGGVALLLIGMVLIVATWWGRSRSLIVVGAALSAVLAVQYFDTNDRPAGPVNERMAPVSVEEIPPQWSVWFGESELDLRGIDFTESDEVRLQVMVRGAAAEIHVPPDVDVVLFVDMTGGNAEIHDPASDVTMETAGSGQLVSEGADGPGGGRVTIDVTIEFGTLEVTR</sequence>
<dbReference type="InterPro" id="IPR052027">
    <property type="entry name" value="PspC"/>
</dbReference>
<feature type="domain" description="Phage shock protein PspC N-terminal" evidence="7">
    <location>
        <begin position="5"/>
        <end position="60"/>
    </location>
</feature>
<feature type="transmembrane region" description="Helical" evidence="6">
    <location>
        <begin position="37"/>
        <end position="58"/>
    </location>
</feature>
<evidence type="ECO:0000256" key="5">
    <source>
        <dbReference type="ARBA" id="ARBA00023136"/>
    </source>
</evidence>
<evidence type="ECO:0000256" key="1">
    <source>
        <dbReference type="ARBA" id="ARBA00004162"/>
    </source>
</evidence>
<evidence type="ECO:0000256" key="6">
    <source>
        <dbReference type="SAM" id="Phobius"/>
    </source>
</evidence>
<dbReference type="PANTHER" id="PTHR33885">
    <property type="entry name" value="PHAGE SHOCK PROTEIN C"/>
    <property type="match status" value="1"/>
</dbReference>
<feature type="transmembrane region" description="Helical" evidence="6">
    <location>
        <begin position="248"/>
        <end position="264"/>
    </location>
</feature>
<evidence type="ECO:0000256" key="4">
    <source>
        <dbReference type="ARBA" id="ARBA00022989"/>
    </source>
</evidence>
<dbReference type="AlphaFoldDB" id="A0A562V1J5"/>
<name>A0A562V1J5_9ACTN</name>
<evidence type="ECO:0000313" key="8">
    <source>
        <dbReference type="EMBL" id="TWJ11715.1"/>
    </source>
</evidence>
<dbReference type="EMBL" id="VLLL01000006">
    <property type="protein sequence ID" value="TWJ11715.1"/>
    <property type="molecule type" value="Genomic_DNA"/>
</dbReference>
<evidence type="ECO:0000256" key="3">
    <source>
        <dbReference type="ARBA" id="ARBA00022692"/>
    </source>
</evidence>
<keyword evidence="5 6" id="KW-0472">Membrane</keyword>
<feature type="transmembrane region" description="Helical" evidence="6">
    <location>
        <begin position="221"/>
        <end position="241"/>
    </location>
</feature>